<comment type="caution">
    <text evidence="2">The sequence shown here is derived from an EMBL/GenBank/DDBJ whole genome shotgun (WGS) entry which is preliminary data.</text>
</comment>
<proteinExistence type="predicted"/>
<evidence type="ECO:0000313" key="2">
    <source>
        <dbReference type="EMBL" id="GAA0170227.1"/>
    </source>
</evidence>
<evidence type="ECO:0000313" key="3">
    <source>
        <dbReference type="Proteomes" id="UP001454036"/>
    </source>
</evidence>
<organism evidence="2 3">
    <name type="scientific">Lithospermum erythrorhizon</name>
    <name type="common">Purple gromwell</name>
    <name type="synonym">Lithospermum officinale var. erythrorhizon</name>
    <dbReference type="NCBI Taxonomy" id="34254"/>
    <lineage>
        <taxon>Eukaryota</taxon>
        <taxon>Viridiplantae</taxon>
        <taxon>Streptophyta</taxon>
        <taxon>Embryophyta</taxon>
        <taxon>Tracheophyta</taxon>
        <taxon>Spermatophyta</taxon>
        <taxon>Magnoliopsida</taxon>
        <taxon>eudicotyledons</taxon>
        <taxon>Gunneridae</taxon>
        <taxon>Pentapetalae</taxon>
        <taxon>asterids</taxon>
        <taxon>lamiids</taxon>
        <taxon>Boraginales</taxon>
        <taxon>Boraginaceae</taxon>
        <taxon>Boraginoideae</taxon>
        <taxon>Lithospermeae</taxon>
        <taxon>Lithospermum</taxon>
    </lineage>
</organism>
<dbReference type="EMBL" id="BAABME010007150">
    <property type="protein sequence ID" value="GAA0170227.1"/>
    <property type="molecule type" value="Genomic_DNA"/>
</dbReference>
<feature type="region of interest" description="Disordered" evidence="1">
    <location>
        <begin position="1"/>
        <end position="24"/>
    </location>
</feature>
<reference evidence="2 3" key="1">
    <citation type="submission" date="2024-01" db="EMBL/GenBank/DDBJ databases">
        <title>The complete chloroplast genome sequence of Lithospermum erythrorhizon: insights into the phylogenetic relationship among Boraginaceae species and the maternal lineages of purple gromwells.</title>
        <authorList>
            <person name="Okada T."/>
            <person name="Watanabe K."/>
        </authorList>
    </citation>
    <scope>NUCLEOTIDE SEQUENCE [LARGE SCALE GENOMIC DNA]</scope>
</reference>
<evidence type="ECO:0000256" key="1">
    <source>
        <dbReference type="SAM" id="MobiDB-lite"/>
    </source>
</evidence>
<sequence length="229" mass="25752">MESANVKVIDQESNVEDTDEEDGTTDVFINITQVESSKSGADKDLGGNEEAENVINEVLVSPSKGKSSELGKKVHENEIEEDIDIVGNSTRSWKVKNDDTRTRVNNKRIPKNVAPLSTVGIALNSKDEESKWKFIYNRRLAPKRVLSDVTKRNMLVREFICNLPRDVDDPKSNNYHKITLRNFVFNFFPDLINTIYGRTNEGDTGDSFILSDIVSTLTVGSITTWPPRS</sequence>
<protein>
    <submittedName>
        <fullName evidence="2">Uncharacterized protein</fullName>
    </submittedName>
</protein>
<name>A0AAV3R1D8_LITER</name>
<keyword evidence="3" id="KW-1185">Reference proteome</keyword>
<accession>A0AAV3R1D8</accession>
<feature type="compositionally biased region" description="Acidic residues" evidence="1">
    <location>
        <begin position="13"/>
        <end position="24"/>
    </location>
</feature>
<gene>
    <name evidence="2" type="ORF">LIER_24533</name>
</gene>
<dbReference type="AlphaFoldDB" id="A0AAV3R1D8"/>
<dbReference type="Proteomes" id="UP001454036">
    <property type="component" value="Unassembled WGS sequence"/>
</dbReference>